<dbReference type="EMBL" id="BTGU01000095">
    <property type="protein sequence ID" value="GMN60104.1"/>
    <property type="molecule type" value="Genomic_DNA"/>
</dbReference>
<accession>A0AA88DVB1</accession>
<gene>
    <name evidence="1" type="ORF">TIFTF001_029196</name>
</gene>
<sequence>MGGLATVDSGTWWCTSLVTEVVARREGEVGRWVNSS</sequence>
<protein>
    <submittedName>
        <fullName evidence="1">Uncharacterized protein</fullName>
    </submittedName>
</protein>
<reference evidence="1" key="1">
    <citation type="submission" date="2023-07" db="EMBL/GenBank/DDBJ databases">
        <title>draft genome sequence of fig (Ficus carica).</title>
        <authorList>
            <person name="Takahashi T."/>
            <person name="Nishimura K."/>
        </authorList>
    </citation>
    <scope>NUCLEOTIDE SEQUENCE</scope>
</reference>
<evidence type="ECO:0000313" key="2">
    <source>
        <dbReference type="Proteomes" id="UP001187192"/>
    </source>
</evidence>
<name>A0AA88DVB1_FICCA</name>
<evidence type="ECO:0000313" key="1">
    <source>
        <dbReference type="EMBL" id="GMN60104.1"/>
    </source>
</evidence>
<comment type="caution">
    <text evidence="1">The sequence shown here is derived from an EMBL/GenBank/DDBJ whole genome shotgun (WGS) entry which is preliminary data.</text>
</comment>
<dbReference type="AlphaFoldDB" id="A0AA88DVB1"/>
<proteinExistence type="predicted"/>
<keyword evidence="2" id="KW-1185">Reference proteome</keyword>
<organism evidence="1 2">
    <name type="scientific">Ficus carica</name>
    <name type="common">Common fig</name>
    <dbReference type="NCBI Taxonomy" id="3494"/>
    <lineage>
        <taxon>Eukaryota</taxon>
        <taxon>Viridiplantae</taxon>
        <taxon>Streptophyta</taxon>
        <taxon>Embryophyta</taxon>
        <taxon>Tracheophyta</taxon>
        <taxon>Spermatophyta</taxon>
        <taxon>Magnoliopsida</taxon>
        <taxon>eudicotyledons</taxon>
        <taxon>Gunneridae</taxon>
        <taxon>Pentapetalae</taxon>
        <taxon>rosids</taxon>
        <taxon>fabids</taxon>
        <taxon>Rosales</taxon>
        <taxon>Moraceae</taxon>
        <taxon>Ficeae</taxon>
        <taxon>Ficus</taxon>
    </lineage>
</organism>
<dbReference type="Proteomes" id="UP001187192">
    <property type="component" value="Unassembled WGS sequence"/>
</dbReference>